<evidence type="ECO:0000256" key="2">
    <source>
        <dbReference type="ARBA" id="ARBA00022741"/>
    </source>
</evidence>
<keyword evidence="3" id="KW-0067">ATP-binding</keyword>
<dbReference type="Gene3D" id="3.90.1300.10">
    <property type="entry name" value="Amidase signature (AS) domain"/>
    <property type="match status" value="1"/>
</dbReference>
<dbReference type="OrthoDB" id="421993at2759"/>
<dbReference type="GO" id="GO:0050567">
    <property type="term" value="F:glutaminyl-tRNA synthase (glutamine-hydrolyzing) activity"/>
    <property type="evidence" value="ECO:0007669"/>
    <property type="project" value="InterPro"/>
</dbReference>
<evidence type="ECO:0000256" key="4">
    <source>
        <dbReference type="ARBA" id="ARBA00022917"/>
    </source>
</evidence>
<organism evidence="6 7">
    <name type="scientific">Brenthis ino</name>
    <name type="common">lesser marbled fritillary</name>
    <dbReference type="NCBI Taxonomy" id="405034"/>
    <lineage>
        <taxon>Eukaryota</taxon>
        <taxon>Metazoa</taxon>
        <taxon>Ecdysozoa</taxon>
        <taxon>Arthropoda</taxon>
        <taxon>Hexapoda</taxon>
        <taxon>Insecta</taxon>
        <taxon>Pterygota</taxon>
        <taxon>Neoptera</taxon>
        <taxon>Endopterygota</taxon>
        <taxon>Lepidoptera</taxon>
        <taxon>Glossata</taxon>
        <taxon>Ditrysia</taxon>
        <taxon>Papilionoidea</taxon>
        <taxon>Nymphalidae</taxon>
        <taxon>Heliconiinae</taxon>
        <taxon>Argynnini</taxon>
        <taxon>Brenthis</taxon>
    </lineage>
</organism>
<dbReference type="GO" id="GO:0032543">
    <property type="term" value="P:mitochondrial translation"/>
    <property type="evidence" value="ECO:0007669"/>
    <property type="project" value="TreeGrafter"/>
</dbReference>
<dbReference type="InterPro" id="IPR004412">
    <property type="entry name" value="GatA"/>
</dbReference>
<dbReference type="HAMAP" id="MF_00120">
    <property type="entry name" value="GatA"/>
    <property type="match status" value="1"/>
</dbReference>
<gene>
    <name evidence="6" type="ORF">BINO364_LOCUS7432</name>
</gene>
<dbReference type="PANTHER" id="PTHR11895:SF7">
    <property type="entry name" value="GLUTAMYL-TRNA(GLN) AMIDOTRANSFERASE SUBUNIT A, MITOCHONDRIAL"/>
    <property type="match status" value="1"/>
</dbReference>
<feature type="non-terminal residue" evidence="6">
    <location>
        <position position="493"/>
    </location>
</feature>
<dbReference type="GO" id="GO:0070681">
    <property type="term" value="P:glutaminyl-tRNAGln biosynthesis via transamidation"/>
    <property type="evidence" value="ECO:0007669"/>
    <property type="project" value="TreeGrafter"/>
</dbReference>
<feature type="domain" description="Amidase" evidence="5">
    <location>
        <begin position="27"/>
        <end position="474"/>
    </location>
</feature>
<keyword evidence="2" id="KW-0547">Nucleotide-binding</keyword>
<dbReference type="InterPro" id="IPR000120">
    <property type="entry name" value="Amidase"/>
</dbReference>
<evidence type="ECO:0000259" key="5">
    <source>
        <dbReference type="Pfam" id="PF01425"/>
    </source>
</evidence>
<dbReference type="GO" id="GO:0005739">
    <property type="term" value="C:mitochondrion"/>
    <property type="evidence" value="ECO:0007669"/>
    <property type="project" value="UniProtKB-ARBA"/>
</dbReference>
<keyword evidence="4" id="KW-0648">Protein biosynthesis</keyword>
<sequence>MNKLTTYTIKEIHQNFRDKLLTPTSFVDLCIQRAKQTKELNAFIKLTEEVAENHAIDSEKRIYIDKKNKPLDGITIAIKDNFCTKNITTTCASNMLKNFVPTYDATVYSRLIKAGACLIGKTNLDEFAMGAGTVDSIFGPTRNPWCYSEDWRISGGSSGGSAVVVATGSCVAAIGSDTGGSTRNPAALCGVVGLKPTYGLVSRYGLIPLVNSMDVPGILARNIDDLSMILNCVAGPDNLDSTTIKKEFKPISIKNDFDLTNIKIGIPKEYYCPGMDDEVLDVWRNVTDFLENEKCHVTSVSLPHTSVSIAVYSILNQCEVASNMARYDGLEYGLRTSEDYSTEELYASSRSAGFNNVVRSRIFAGNYFLLTRNYEKYFLKALKLRRLIADDFNKVFFGEDAVDLLLTPTTLSDAPLYNEFKSKHNRDQCAFQDYCTQPSNMAGIPAISIPIKLSRNNLPLSLQLMGPSLSEELLFNVAKKIESAVQFPSVQIE</sequence>
<dbReference type="AlphaFoldDB" id="A0A8J9VF05"/>
<dbReference type="GO" id="GO:0005524">
    <property type="term" value="F:ATP binding"/>
    <property type="evidence" value="ECO:0007669"/>
    <property type="project" value="UniProtKB-KW"/>
</dbReference>
<dbReference type="GO" id="GO:0030956">
    <property type="term" value="C:glutamyl-tRNA(Gln) amidotransferase complex"/>
    <property type="evidence" value="ECO:0007669"/>
    <property type="project" value="InterPro"/>
</dbReference>
<dbReference type="PANTHER" id="PTHR11895">
    <property type="entry name" value="TRANSAMIDASE"/>
    <property type="match status" value="1"/>
</dbReference>
<name>A0A8J9VF05_9NEOP</name>
<evidence type="ECO:0000313" key="7">
    <source>
        <dbReference type="Proteomes" id="UP000838878"/>
    </source>
</evidence>
<evidence type="ECO:0000256" key="3">
    <source>
        <dbReference type="ARBA" id="ARBA00022840"/>
    </source>
</evidence>
<accession>A0A8J9VF05</accession>
<protein>
    <recommendedName>
        <fullName evidence="5">Amidase domain-containing protein</fullName>
    </recommendedName>
</protein>
<proteinExistence type="inferred from homology"/>
<reference evidence="6" key="1">
    <citation type="submission" date="2021-12" db="EMBL/GenBank/DDBJ databases">
        <authorList>
            <person name="Martin H S."/>
        </authorList>
    </citation>
    <scope>NUCLEOTIDE SEQUENCE</scope>
</reference>
<dbReference type="InterPro" id="IPR036928">
    <property type="entry name" value="AS_sf"/>
</dbReference>
<dbReference type="InterPro" id="IPR023631">
    <property type="entry name" value="Amidase_dom"/>
</dbReference>
<evidence type="ECO:0000256" key="1">
    <source>
        <dbReference type="ARBA" id="ARBA00022598"/>
    </source>
</evidence>
<keyword evidence="1" id="KW-0436">Ligase</keyword>
<dbReference type="Pfam" id="PF01425">
    <property type="entry name" value="Amidase"/>
    <property type="match status" value="1"/>
</dbReference>
<dbReference type="Proteomes" id="UP000838878">
    <property type="component" value="Chromosome 2"/>
</dbReference>
<dbReference type="SUPFAM" id="SSF75304">
    <property type="entry name" value="Amidase signature (AS) enzymes"/>
    <property type="match status" value="1"/>
</dbReference>
<dbReference type="EMBL" id="OV170222">
    <property type="protein sequence ID" value="CAH0721318.1"/>
    <property type="molecule type" value="Genomic_DNA"/>
</dbReference>
<keyword evidence="7" id="KW-1185">Reference proteome</keyword>
<evidence type="ECO:0000313" key="6">
    <source>
        <dbReference type="EMBL" id="CAH0721318.1"/>
    </source>
</evidence>
<dbReference type="NCBIfam" id="TIGR00132">
    <property type="entry name" value="gatA"/>
    <property type="match status" value="1"/>
</dbReference>